<dbReference type="Proteomes" id="UP000094527">
    <property type="component" value="Unassembled WGS sequence"/>
</dbReference>
<dbReference type="PANTHER" id="PTHR28589:SF1">
    <property type="entry name" value="SMALL RIBOSOMAL SUBUNIT PROTEIN MS34"/>
    <property type="match status" value="1"/>
</dbReference>
<dbReference type="OrthoDB" id="10251727at2759"/>
<dbReference type="GO" id="GO:0003735">
    <property type="term" value="F:structural constituent of ribosome"/>
    <property type="evidence" value="ECO:0007669"/>
    <property type="project" value="InterPro"/>
</dbReference>
<dbReference type="STRING" id="48709.A0A1D2MNI4"/>
<dbReference type="Pfam" id="PF00687">
    <property type="entry name" value="Ribosomal_L1"/>
    <property type="match status" value="1"/>
</dbReference>
<keyword evidence="3" id="KW-1185">Reference proteome</keyword>
<comment type="caution">
    <text evidence="2">The sequence shown here is derived from an EMBL/GenBank/DDBJ whole genome shotgun (WGS) entry which is preliminary data.</text>
</comment>
<accession>A0A1D2MNI4</accession>
<dbReference type="CDD" id="cd00403">
    <property type="entry name" value="Ribosomal_L1"/>
    <property type="match status" value="1"/>
</dbReference>
<dbReference type="InterPro" id="IPR032053">
    <property type="entry name" value="Ribosomal_mS34"/>
</dbReference>
<dbReference type="Pfam" id="PF16053">
    <property type="entry name" value="MRP-S34"/>
    <property type="match status" value="1"/>
</dbReference>
<dbReference type="EMBL" id="LJIJ01000787">
    <property type="protein sequence ID" value="ODM94563.1"/>
    <property type="molecule type" value="Genomic_DNA"/>
</dbReference>
<name>A0A1D2MNI4_ORCCI</name>
<feature type="region of interest" description="Disordered" evidence="1">
    <location>
        <begin position="957"/>
        <end position="1016"/>
    </location>
</feature>
<dbReference type="InterPro" id="IPR016095">
    <property type="entry name" value="Ribosomal_uL1_3-a/b-sand"/>
</dbReference>
<dbReference type="PANTHER" id="PTHR28589">
    <property type="entry name" value="28S RIBOSOMAL PROTEIN S34, MITOCHONDRIAL"/>
    <property type="match status" value="1"/>
</dbReference>
<feature type="compositionally biased region" description="Basic and acidic residues" evidence="1">
    <location>
        <begin position="857"/>
        <end position="866"/>
    </location>
</feature>
<proteinExistence type="predicted"/>
<dbReference type="InterPro" id="IPR023674">
    <property type="entry name" value="Ribosomal_uL1-like"/>
</dbReference>
<dbReference type="AlphaFoldDB" id="A0A1D2MNI4"/>
<reference evidence="2 3" key="1">
    <citation type="journal article" date="2016" name="Genome Biol. Evol.">
        <title>Gene Family Evolution Reflects Adaptation to Soil Environmental Stressors in the Genome of the Collembolan Orchesella cincta.</title>
        <authorList>
            <person name="Faddeeva-Vakhrusheva A."/>
            <person name="Derks M.F."/>
            <person name="Anvar S.Y."/>
            <person name="Agamennone V."/>
            <person name="Suring W."/>
            <person name="Smit S."/>
            <person name="van Straalen N.M."/>
            <person name="Roelofs D."/>
        </authorList>
    </citation>
    <scope>NUCLEOTIDE SEQUENCE [LARGE SCALE GENOMIC DNA]</scope>
    <source>
        <tissue evidence="2">Mixed pool</tissue>
    </source>
</reference>
<feature type="compositionally biased region" description="Polar residues" evidence="1">
    <location>
        <begin position="885"/>
        <end position="900"/>
    </location>
</feature>
<feature type="region of interest" description="Disordered" evidence="1">
    <location>
        <begin position="857"/>
        <end position="939"/>
    </location>
</feature>
<evidence type="ECO:0000313" key="2">
    <source>
        <dbReference type="EMBL" id="ODM94563.1"/>
    </source>
</evidence>
<dbReference type="InterPro" id="IPR028364">
    <property type="entry name" value="Ribosomal_uL1/biogenesis"/>
</dbReference>
<dbReference type="GO" id="GO:0005739">
    <property type="term" value="C:mitochondrion"/>
    <property type="evidence" value="ECO:0007669"/>
    <property type="project" value="InterPro"/>
</dbReference>
<dbReference type="Gene3D" id="3.40.50.790">
    <property type="match status" value="1"/>
</dbReference>
<gene>
    <name evidence="2" type="ORF">Ocin01_12122</name>
</gene>
<dbReference type="SUPFAM" id="SSF56808">
    <property type="entry name" value="Ribosomal protein L1"/>
    <property type="match status" value="1"/>
</dbReference>
<organism evidence="2 3">
    <name type="scientific">Orchesella cincta</name>
    <name type="common">Springtail</name>
    <name type="synonym">Podura cincta</name>
    <dbReference type="NCBI Taxonomy" id="48709"/>
    <lineage>
        <taxon>Eukaryota</taxon>
        <taxon>Metazoa</taxon>
        <taxon>Ecdysozoa</taxon>
        <taxon>Arthropoda</taxon>
        <taxon>Hexapoda</taxon>
        <taxon>Collembola</taxon>
        <taxon>Entomobryomorpha</taxon>
        <taxon>Entomobryoidea</taxon>
        <taxon>Orchesellidae</taxon>
        <taxon>Orchesellinae</taxon>
        <taxon>Orchesella</taxon>
    </lineage>
</organism>
<protein>
    <submittedName>
        <fullName evidence="2">Ribosomal L1 domain-containing protein 1</fullName>
    </submittedName>
</protein>
<sequence length="1276" mass="145451">MHKSEPNTVPADFDVNQVKAAAKALIKYASKSKSDSLFMDAPSRIMMDIRAFKIPEGKDHFYNIRLAHPPNPELTELDVLLVVPDLNERDPDHVVGEVKDEIVNSTHADKIKIREVMTLKQFRDDYSTFEAKRALAKSLDALIVDNKIWKMIPGILGREFFKKKKFPISIPGRKFKKADIGEQIWLALHKTTLNLSLNGLCSTVVVGHDTLSENELADNATSIVSWLSSSFPGGWTNVQKLSLNIGQKDMPPLSIYMSTGSTNDVKKRPRTKGDILEEPIEDEISTQLGKRMKIFPSGDIRVLRSDVRDELDDILCRRRPISKLIPRISDIRTQTQRKVVLFTSEMGSSTTAMNQPTTATCNVDAEDDFECYLKWMREYLPKVPEHLVGVAGGSEEKFIKSLLEMKPLSQEEENLFRRVTDLCWKLNMAVQFTWIKDYESAFKCIKMSKDELDFHVQSSDIEPSASHILAYEYAIDSSIVFLLREILNKHGLPGTGLLNTDVFKQRWNDLNSNNKSKAVIVFFKACLMGSLKIDDNIVLDKFKEAAALEPGFHGWHRYIYRKIRNMRRSDMRRNLPPGDDEKDACTKAFCLRSDLGDNISNMAGLKEEELRALRKTLSKEEVNRRLTLLTDLLKYSPSLETDPWVKIRLAEIYGLRDYDLDPTHAAKLFLECTNQWPLNTMVWHKAAKFYHLGGTSRGGGPFVNYEKAKQFYKRSLELRGSNFPCLMDYLKLLLRPYEAIDDMVHEIDHYLPMMKNESEFRRLLILKGILLWIHIMDAKHRTLACNAWLTVLQKFPSAGPEIARSIKARHNEIVGVQDINTLEIVELLTKMRDDIEVNEGFIEPIKKLIRELNYVPRAKDSSDRPRTTHQNDGPRTKYPNKGHQTKNSNNTGPRTKQLTGGPNLEDVDKTGDGNSRTPEMKTFADPIPAGDSASPDHVDGSKNIVVAVAELSITAESSSPAPINVKDADPASAKVSSLPLSEMSTSDDNYSPLAPIKEENEESSPPPPTPNKYMSRGRGRRVFVNAQHVTPCAKMPIRYFGRTNQNFGRPLWEIVMNLKNFGKGRLITRSKYLEDCPDVPSYYRIVGVQPHILEYPETFKGNIYVEEVFRGRNRSEVIDIGKEAELADFQLVHKDQEPTILKKVEEFLANPDNHTPIVRPKTAPLPPVWKLIIARERNISPSEVPEIPIIYEDIEPEIHRPTRIAKDGEEPDFRIGPGHFRSTHKEFYEHVIWNREAAREKYCKGPMPDPDYLYLKAELPPLELEKKTKQSSKLLN</sequence>
<evidence type="ECO:0000313" key="3">
    <source>
        <dbReference type="Proteomes" id="UP000094527"/>
    </source>
</evidence>
<feature type="compositionally biased region" description="Polar residues" evidence="1">
    <location>
        <begin position="974"/>
        <end position="989"/>
    </location>
</feature>
<evidence type="ECO:0000256" key="1">
    <source>
        <dbReference type="SAM" id="MobiDB-lite"/>
    </source>
</evidence>